<keyword evidence="12 15" id="KW-0472">Membrane</keyword>
<evidence type="ECO:0000256" key="15">
    <source>
        <dbReference type="SAM" id="Phobius"/>
    </source>
</evidence>
<evidence type="ECO:0000313" key="19">
    <source>
        <dbReference type="Proteomes" id="UP000216057"/>
    </source>
</evidence>
<dbReference type="GO" id="GO:0005524">
    <property type="term" value="F:ATP binding"/>
    <property type="evidence" value="ECO:0007669"/>
    <property type="project" value="UniProtKB-KW"/>
</dbReference>
<dbReference type="NCBIfam" id="TIGR01007">
    <property type="entry name" value="eps_fam"/>
    <property type="match status" value="1"/>
</dbReference>
<feature type="transmembrane region" description="Helical" evidence="15">
    <location>
        <begin position="58"/>
        <end position="78"/>
    </location>
</feature>
<dbReference type="Pfam" id="PF02706">
    <property type="entry name" value="Wzz"/>
    <property type="match status" value="1"/>
</dbReference>
<organism evidence="18 19">
    <name type="scientific">Bifidobacterium eulemuris</name>
    <dbReference type="NCBI Taxonomy" id="1765219"/>
    <lineage>
        <taxon>Bacteria</taxon>
        <taxon>Bacillati</taxon>
        <taxon>Actinomycetota</taxon>
        <taxon>Actinomycetes</taxon>
        <taxon>Bifidobacteriales</taxon>
        <taxon>Bifidobacteriaceae</taxon>
        <taxon>Bifidobacterium</taxon>
    </lineage>
</organism>
<evidence type="ECO:0000256" key="1">
    <source>
        <dbReference type="ARBA" id="ARBA00004429"/>
    </source>
</evidence>
<evidence type="ECO:0000259" key="17">
    <source>
        <dbReference type="Pfam" id="PF13614"/>
    </source>
</evidence>
<evidence type="ECO:0000313" key="18">
    <source>
        <dbReference type="EMBL" id="OZG66577.1"/>
    </source>
</evidence>
<gene>
    <name evidence="18" type="ORF">BEUL_1741</name>
</gene>
<name>A0A261G556_9BIFI</name>
<evidence type="ECO:0000256" key="3">
    <source>
        <dbReference type="ARBA" id="ARBA00008883"/>
    </source>
</evidence>
<evidence type="ECO:0000256" key="2">
    <source>
        <dbReference type="ARBA" id="ARBA00006683"/>
    </source>
</evidence>
<evidence type="ECO:0000256" key="13">
    <source>
        <dbReference type="ARBA" id="ARBA00023137"/>
    </source>
</evidence>
<dbReference type="Proteomes" id="UP000216057">
    <property type="component" value="Unassembled WGS sequence"/>
</dbReference>
<keyword evidence="6" id="KW-0808">Transferase</keyword>
<keyword evidence="10" id="KW-0067">ATP-binding</keyword>
<dbReference type="Pfam" id="PF13614">
    <property type="entry name" value="AAA_31"/>
    <property type="match status" value="1"/>
</dbReference>
<dbReference type="GO" id="GO:0004715">
    <property type="term" value="F:non-membrane spanning protein tyrosine kinase activity"/>
    <property type="evidence" value="ECO:0007669"/>
    <property type="project" value="UniProtKB-EC"/>
</dbReference>
<comment type="similarity">
    <text evidence="3">Belongs to the etk/wzc family.</text>
</comment>
<dbReference type="CDD" id="cd05387">
    <property type="entry name" value="BY-kinase"/>
    <property type="match status" value="1"/>
</dbReference>
<dbReference type="AlphaFoldDB" id="A0A261G556"/>
<evidence type="ECO:0000256" key="11">
    <source>
        <dbReference type="ARBA" id="ARBA00022989"/>
    </source>
</evidence>
<dbReference type="SUPFAM" id="SSF52540">
    <property type="entry name" value="P-loop containing nucleoside triphosphate hydrolases"/>
    <property type="match status" value="1"/>
</dbReference>
<dbReference type="EMBL" id="MWWZ01000009">
    <property type="protein sequence ID" value="OZG66577.1"/>
    <property type="molecule type" value="Genomic_DNA"/>
</dbReference>
<feature type="domain" description="Polysaccharide chain length determinant N-terminal" evidence="16">
    <location>
        <begin position="45"/>
        <end position="100"/>
    </location>
</feature>
<reference evidence="18 19" key="1">
    <citation type="journal article" date="2017" name="BMC Genomics">
        <title>Comparative genomic and phylogenomic analyses of the Bifidobacteriaceae family.</title>
        <authorList>
            <person name="Lugli G.A."/>
            <person name="Milani C."/>
            <person name="Turroni F."/>
            <person name="Duranti S."/>
            <person name="Mancabelli L."/>
            <person name="Mangifesta M."/>
            <person name="Ferrario C."/>
            <person name="Modesto M."/>
            <person name="Mattarelli P."/>
            <person name="Jiri K."/>
            <person name="van Sinderen D."/>
            <person name="Ventura M."/>
        </authorList>
    </citation>
    <scope>NUCLEOTIDE SEQUENCE [LARGE SCALE GENOMIC DNA]</scope>
    <source>
        <strain evidence="18 19">DSM 100216</strain>
    </source>
</reference>
<dbReference type="InterPro" id="IPR027417">
    <property type="entry name" value="P-loop_NTPase"/>
</dbReference>
<sequence>MAAWHVSQTNTEGGGSPSMTIAQQMMTGNVMNQPLKMDDQTEEGLTLLDLARMLRKHIATAIVVFVIVVVGVCAYTFLAPKQYTAEAQMFATYSADTGDDSITTVNTAGSYISGQIESYPTLATTEAVLEPALDELGDDDLTAAGLTSMITVTNPSNTYLLNVSAVSGDPQLAANAANAVANALSEVVATSLYDTEGTVSPVKLSVVQTATTPAEPSSPRVALYLSVGLMAGLILGVCAAIVRDMLSRHIRDVEDLHSVVDDAMIMGVVPRDEALAQAAPIVVADSGSALAEEFRRLRTGLSFVTASEDQRSHLIVVSSVSPHEGKTTISCNLAAVLAENGDNVLLIDADLRHPSVAKHLDLEGGVGLAHVLSKQASLEDVTQTYWKSNLSIIPAGPRLQNASVLLNGKTMRMVIEQAMEQYDYVIIDTSPMGVANDATVFGAHGNGVLLVTGRGITLKRGLRAAAEQLRNVNVPLLGFVFNLADGGGYNGYYGDHNYAAYYGEEKSSHRSSQRRAKRSRKA</sequence>
<comment type="caution">
    <text evidence="18">The sequence shown here is derived from an EMBL/GenBank/DDBJ whole genome shotgun (WGS) entry which is preliminary data.</text>
</comment>
<keyword evidence="8" id="KW-0547">Nucleotide-binding</keyword>
<evidence type="ECO:0000256" key="14">
    <source>
        <dbReference type="ARBA" id="ARBA00053015"/>
    </source>
</evidence>
<evidence type="ECO:0000256" key="9">
    <source>
        <dbReference type="ARBA" id="ARBA00022777"/>
    </source>
</evidence>
<keyword evidence="4" id="KW-1003">Cell membrane</keyword>
<comment type="similarity">
    <text evidence="2">Belongs to the CpsC/CapA family.</text>
</comment>
<evidence type="ECO:0000256" key="10">
    <source>
        <dbReference type="ARBA" id="ARBA00022840"/>
    </source>
</evidence>
<evidence type="ECO:0000256" key="5">
    <source>
        <dbReference type="ARBA" id="ARBA00022519"/>
    </source>
</evidence>
<evidence type="ECO:0000256" key="12">
    <source>
        <dbReference type="ARBA" id="ARBA00023136"/>
    </source>
</evidence>
<comment type="subcellular location">
    <subcellularLocation>
        <location evidence="1">Cell inner membrane</location>
        <topology evidence="1">Multi-pass membrane protein</topology>
    </subcellularLocation>
</comment>
<dbReference type="PANTHER" id="PTHR32309">
    <property type="entry name" value="TYROSINE-PROTEIN KINASE"/>
    <property type="match status" value="1"/>
</dbReference>
<feature type="domain" description="AAA" evidence="17">
    <location>
        <begin position="325"/>
        <end position="432"/>
    </location>
</feature>
<evidence type="ECO:0000256" key="6">
    <source>
        <dbReference type="ARBA" id="ARBA00022679"/>
    </source>
</evidence>
<proteinExistence type="inferred from homology"/>
<keyword evidence="7 15" id="KW-0812">Transmembrane</keyword>
<keyword evidence="5" id="KW-0997">Cell inner membrane</keyword>
<dbReference type="InterPro" id="IPR005702">
    <property type="entry name" value="Wzc-like_C"/>
</dbReference>
<evidence type="ECO:0000256" key="7">
    <source>
        <dbReference type="ARBA" id="ARBA00022692"/>
    </source>
</evidence>
<dbReference type="GO" id="GO:0005886">
    <property type="term" value="C:plasma membrane"/>
    <property type="evidence" value="ECO:0007669"/>
    <property type="project" value="UniProtKB-SubCell"/>
</dbReference>
<keyword evidence="11 15" id="KW-1133">Transmembrane helix</keyword>
<dbReference type="InterPro" id="IPR050445">
    <property type="entry name" value="Bact_polysacc_biosynth/exp"/>
</dbReference>
<evidence type="ECO:0000256" key="4">
    <source>
        <dbReference type="ARBA" id="ARBA00022475"/>
    </source>
</evidence>
<keyword evidence="9 18" id="KW-0418">Kinase</keyword>
<protein>
    <submittedName>
        <fullName evidence="18">Etk family tyrosine kinase</fullName>
    </submittedName>
</protein>
<dbReference type="InterPro" id="IPR003856">
    <property type="entry name" value="LPS_length_determ_N"/>
</dbReference>
<comment type="catalytic activity">
    <reaction evidence="14">
        <text>L-tyrosyl-[protein] + ATP = O-phospho-L-tyrosyl-[protein] + ADP + H(+)</text>
        <dbReference type="Rhea" id="RHEA:10596"/>
        <dbReference type="Rhea" id="RHEA-COMP:10136"/>
        <dbReference type="Rhea" id="RHEA-COMP:20101"/>
        <dbReference type="ChEBI" id="CHEBI:15378"/>
        <dbReference type="ChEBI" id="CHEBI:30616"/>
        <dbReference type="ChEBI" id="CHEBI:46858"/>
        <dbReference type="ChEBI" id="CHEBI:61978"/>
        <dbReference type="ChEBI" id="CHEBI:456216"/>
    </reaction>
</comment>
<evidence type="ECO:0000259" key="16">
    <source>
        <dbReference type="Pfam" id="PF02706"/>
    </source>
</evidence>
<dbReference type="InterPro" id="IPR025669">
    <property type="entry name" value="AAA_dom"/>
</dbReference>
<dbReference type="PANTHER" id="PTHR32309:SF31">
    <property type="entry name" value="CAPSULAR EXOPOLYSACCHARIDE FAMILY"/>
    <property type="match status" value="1"/>
</dbReference>
<keyword evidence="13" id="KW-0829">Tyrosine-protein kinase</keyword>
<feature type="transmembrane region" description="Helical" evidence="15">
    <location>
        <begin position="221"/>
        <end position="242"/>
    </location>
</feature>
<dbReference type="Gene3D" id="3.40.50.300">
    <property type="entry name" value="P-loop containing nucleotide triphosphate hydrolases"/>
    <property type="match status" value="1"/>
</dbReference>
<accession>A0A261G556</accession>
<evidence type="ECO:0000256" key="8">
    <source>
        <dbReference type="ARBA" id="ARBA00022741"/>
    </source>
</evidence>